<keyword evidence="3" id="KW-1185">Reference proteome</keyword>
<reference evidence="2 3" key="1">
    <citation type="submission" date="2016-10" db="EMBL/GenBank/DDBJ databases">
        <authorList>
            <person name="de Groot N.N."/>
        </authorList>
    </citation>
    <scope>NUCLEOTIDE SEQUENCE [LARGE SCALE GENOMIC DNA]</scope>
    <source>
        <strain evidence="2 3">CGMCC 1.8925</strain>
    </source>
</reference>
<sequence length="59" mass="6805">MYAKHIPTSEKVDFPYQRPQQASGSLTFEPRKDEQPTLSRDVLKKLDAFGKREPQKEGV</sequence>
<feature type="region of interest" description="Disordered" evidence="1">
    <location>
        <begin position="1"/>
        <end position="40"/>
    </location>
</feature>
<protein>
    <submittedName>
        <fullName evidence="2">Uncharacterized protein</fullName>
    </submittedName>
</protein>
<evidence type="ECO:0000256" key="1">
    <source>
        <dbReference type="SAM" id="MobiDB-lite"/>
    </source>
</evidence>
<organism evidence="2 3">
    <name type="scientific">Paracoccus tibetensis</name>
    <dbReference type="NCBI Taxonomy" id="336292"/>
    <lineage>
        <taxon>Bacteria</taxon>
        <taxon>Pseudomonadati</taxon>
        <taxon>Pseudomonadota</taxon>
        <taxon>Alphaproteobacteria</taxon>
        <taxon>Rhodobacterales</taxon>
        <taxon>Paracoccaceae</taxon>
        <taxon>Paracoccus</taxon>
    </lineage>
</organism>
<dbReference type="Proteomes" id="UP000199502">
    <property type="component" value="Unassembled WGS sequence"/>
</dbReference>
<dbReference type="EMBL" id="FMVT01000010">
    <property type="protein sequence ID" value="SCY80720.1"/>
    <property type="molecule type" value="Genomic_DNA"/>
</dbReference>
<proteinExistence type="predicted"/>
<feature type="compositionally biased region" description="Basic and acidic residues" evidence="1">
    <location>
        <begin position="29"/>
        <end position="40"/>
    </location>
</feature>
<dbReference type="AlphaFoldDB" id="A0A1G5IYD2"/>
<dbReference type="STRING" id="336292.SAMN05660710_02846"/>
<evidence type="ECO:0000313" key="2">
    <source>
        <dbReference type="EMBL" id="SCY80720.1"/>
    </source>
</evidence>
<gene>
    <name evidence="2" type="ORF">SAMN05660710_02846</name>
</gene>
<name>A0A1G5IYD2_9RHOB</name>
<evidence type="ECO:0000313" key="3">
    <source>
        <dbReference type="Proteomes" id="UP000199502"/>
    </source>
</evidence>
<accession>A0A1G5IYD2</accession>